<keyword evidence="3" id="KW-1185">Reference proteome</keyword>
<keyword evidence="1" id="KW-0812">Transmembrane</keyword>
<evidence type="ECO:0000313" key="3">
    <source>
        <dbReference type="Proteomes" id="UP001152766"/>
    </source>
</evidence>
<feature type="transmembrane region" description="Helical" evidence="1">
    <location>
        <begin position="241"/>
        <end position="263"/>
    </location>
</feature>
<accession>A0A9X4R448</accession>
<reference evidence="2" key="1">
    <citation type="submission" date="2019-02" db="EMBL/GenBank/DDBJ databases">
        <title>Draft genome of the type strain Pelomonas aquatica CCUG 52575T.</title>
        <authorList>
            <person name="Gomila M."/>
            <person name="Lalucat J."/>
        </authorList>
    </citation>
    <scope>NUCLEOTIDE SEQUENCE</scope>
    <source>
        <strain evidence="2">CCUG 52575</strain>
    </source>
</reference>
<protein>
    <submittedName>
        <fullName evidence="2">Uncharacterized protein</fullName>
    </submittedName>
</protein>
<evidence type="ECO:0000313" key="2">
    <source>
        <dbReference type="EMBL" id="MDG0862016.1"/>
    </source>
</evidence>
<sequence>MTLASPSAALRGSILRDTQAGPGLISVAGRQFSFTLEQHWRSERPPTVGARVDVQLNGDELAGVALVDDAQLAKEMASQAAGQVAAHGQQLLGRALAEFGKAPLVALGALWLGWFAFAWISVRIIGTQTVSFSFWDMVKLLSAGNALEAMQYGQGGFGFWNVVALACALAPLLPLVWRDRRASFGLAAPLLFMLLQAARLYWGIQSAAGEMQKQMGGLGNPMGRAMQDIGGQMLDAMLKSISLGLGLYLSVAAALVLGFSALVRLRR</sequence>
<dbReference type="EMBL" id="SGUG01000007">
    <property type="protein sequence ID" value="MDG0862016.1"/>
    <property type="molecule type" value="Genomic_DNA"/>
</dbReference>
<feature type="transmembrane region" description="Helical" evidence="1">
    <location>
        <begin position="184"/>
        <end position="202"/>
    </location>
</feature>
<dbReference type="AlphaFoldDB" id="A0A9X4R448"/>
<feature type="transmembrane region" description="Helical" evidence="1">
    <location>
        <begin position="104"/>
        <end position="125"/>
    </location>
</feature>
<proteinExistence type="predicted"/>
<evidence type="ECO:0000256" key="1">
    <source>
        <dbReference type="SAM" id="Phobius"/>
    </source>
</evidence>
<keyword evidence="1" id="KW-1133">Transmembrane helix</keyword>
<dbReference type="RefSeq" id="WP_268146634.1">
    <property type="nucleotide sequence ID" value="NZ_JAPPUW010000001.1"/>
</dbReference>
<dbReference type="Proteomes" id="UP001152766">
    <property type="component" value="Unassembled WGS sequence"/>
</dbReference>
<gene>
    <name evidence="2" type="ORF">EXJ73_05945</name>
</gene>
<feature type="transmembrane region" description="Helical" evidence="1">
    <location>
        <begin position="157"/>
        <end position="177"/>
    </location>
</feature>
<keyword evidence="1" id="KW-0472">Membrane</keyword>
<name>A0A9X4R448_9BURK</name>
<comment type="caution">
    <text evidence="2">The sequence shown here is derived from an EMBL/GenBank/DDBJ whole genome shotgun (WGS) entry which is preliminary data.</text>
</comment>
<organism evidence="2 3">
    <name type="scientific">Pelomonas aquatica</name>
    <dbReference type="NCBI Taxonomy" id="431058"/>
    <lineage>
        <taxon>Bacteria</taxon>
        <taxon>Pseudomonadati</taxon>
        <taxon>Pseudomonadota</taxon>
        <taxon>Betaproteobacteria</taxon>
        <taxon>Burkholderiales</taxon>
        <taxon>Sphaerotilaceae</taxon>
        <taxon>Roseateles</taxon>
    </lineage>
</organism>